<gene>
    <name evidence="1" type="ORF">Tci_908300</name>
</gene>
<dbReference type="EMBL" id="BKCJ011470354">
    <property type="protein sequence ID" value="GFD36331.1"/>
    <property type="molecule type" value="Genomic_DNA"/>
</dbReference>
<protein>
    <submittedName>
        <fullName evidence="1">Reverse transcriptase domain-containing protein</fullName>
    </submittedName>
</protein>
<reference evidence="1" key="1">
    <citation type="journal article" date="2019" name="Sci. Rep.">
        <title>Draft genome of Tanacetum cinerariifolium, the natural source of mosquito coil.</title>
        <authorList>
            <person name="Yamashiro T."/>
            <person name="Shiraishi A."/>
            <person name="Satake H."/>
            <person name="Nakayama K."/>
        </authorList>
    </citation>
    <scope>NUCLEOTIDE SEQUENCE</scope>
</reference>
<sequence>PSPYNGKSPGVRKIQAMPSTAHGMLKFPVAGGMVTLRSSRIIPLECTMVLGPGLPQPVPKTNYSNRLYPNRRWAEGAVRSAKMQP</sequence>
<dbReference type="AlphaFoldDB" id="A0A699VTL6"/>
<evidence type="ECO:0000313" key="1">
    <source>
        <dbReference type="EMBL" id="GFD36331.1"/>
    </source>
</evidence>
<name>A0A699VTL6_TANCI</name>
<feature type="non-terminal residue" evidence="1">
    <location>
        <position position="1"/>
    </location>
</feature>
<organism evidence="1">
    <name type="scientific">Tanacetum cinerariifolium</name>
    <name type="common">Dalmatian daisy</name>
    <name type="synonym">Chrysanthemum cinerariifolium</name>
    <dbReference type="NCBI Taxonomy" id="118510"/>
    <lineage>
        <taxon>Eukaryota</taxon>
        <taxon>Viridiplantae</taxon>
        <taxon>Streptophyta</taxon>
        <taxon>Embryophyta</taxon>
        <taxon>Tracheophyta</taxon>
        <taxon>Spermatophyta</taxon>
        <taxon>Magnoliopsida</taxon>
        <taxon>eudicotyledons</taxon>
        <taxon>Gunneridae</taxon>
        <taxon>Pentapetalae</taxon>
        <taxon>asterids</taxon>
        <taxon>campanulids</taxon>
        <taxon>Asterales</taxon>
        <taxon>Asteraceae</taxon>
        <taxon>Asteroideae</taxon>
        <taxon>Anthemideae</taxon>
        <taxon>Anthemidinae</taxon>
        <taxon>Tanacetum</taxon>
    </lineage>
</organism>
<accession>A0A699VTL6</accession>
<keyword evidence="1" id="KW-0548">Nucleotidyltransferase</keyword>
<keyword evidence="1" id="KW-0695">RNA-directed DNA polymerase</keyword>
<proteinExistence type="predicted"/>
<comment type="caution">
    <text evidence="1">The sequence shown here is derived from an EMBL/GenBank/DDBJ whole genome shotgun (WGS) entry which is preliminary data.</text>
</comment>
<keyword evidence="1" id="KW-0808">Transferase</keyword>
<dbReference type="GO" id="GO:0003964">
    <property type="term" value="F:RNA-directed DNA polymerase activity"/>
    <property type="evidence" value="ECO:0007669"/>
    <property type="project" value="UniProtKB-KW"/>
</dbReference>